<dbReference type="PANTHER" id="PTHR42713:SF3">
    <property type="entry name" value="TRANSCRIPTIONAL REGULATORY PROTEIN HPTR"/>
    <property type="match status" value="1"/>
</dbReference>
<evidence type="ECO:0000256" key="5">
    <source>
        <dbReference type="ARBA" id="ARBA00023015"/>
    </source>
</evidence>
<reference evidence="11 12" key="1">
    <citation type="submission" date="2022-12" db="EMBL/GenBank/DDBJ databases">
        <title>Draft genome sequence of Paenibacillus sp. dW9.</title>
        <authorList>
            <person name="Choi E.-W."/>
            <person name="Kim D.-U."/>
        </authorList>
    </citation>
    <scope>NUCLEOTIDE SEQUENCE [LARGE SCALE GENOMIC DNA]</scope>
    <source>
        <strain evidence="12">dW9</strain>
    </source>
</reference>
<dbReference type="InterPro" id="IPR018062">
    <property type="entry name" value="HTH_AraC-typ_CS"/>
</dbReference>
<dbReference type="Gene3D" id="3.40.50.2300">
    <property type="match status" value="1"/>
</dbReference>
<sequence length="508" mass="58272">MFDVVIVEDKKITREGLIQFVDWASINARVVGAFDCGQSAIEFLSRNKAHIVITDIEMENGSGMELSAYIHERMPQIKIIIISAYERFSYAHQAIQYGVFSYVLKPIAEKELLDKVRHATHQITKDREVHALASFVTLQELSTTLEAYLMSRAVDPSMLDQAFETLQGELDFTRATVFVVRGYGERISMSRLKEEVARTGKKIMLLQCGTLLAGIIFDDKPIDKLYFENLYKIFKFRKKVRIGVGINVGTPAELKESYESALQAYRYGFLHSLDMITFYERVREDLHVEKKKDSTLFLDTSYLIKCMEAEWDDEAEKYIDMMSAKWKAVNSSITHMINQCSESISRLTSELSVNADAFAPETVLADLEHITCLAELQSYMKESMKSISNEVKKNKSQKIRPIVKLALSYSLDHIEEVGLSLKIIASKLNTSYVYLSKAFKEDYQIGYTEYMNLYRIELAKKHLSTPHAKIGDVCARIGLEQKNFYFLFKKYMGMTPKEYQSKNFPNVG</sequence>
<keyword evidence="7" id="KW-0804">Transcription</keyword>
<proteinExistence type="predicted"/>
<protein>
    <submittedName>
        <fullName evidence="11">Response regulator</fullName>
    </submittedName>
</protein>
<dbReference type="Gene3D" id="1.10.10.60">
    <property type="entry name" value="Homeodomain-like"/>
    <property type="match status" value="2"/>
</dbReference>
<evidence type="ECO:0000256" key="6">
    <source>
        <dbReference type="ARBA" id="ARBA00023125"/>
    </source>
</evidence>
<feature type="domain" description="Response regulatory" evidence="10">
    <location>
        <begin position="3"/>
        <end position="120"/>
    </location>
</feature>
<evidence type="ECO:0000256" key="1">
    <source>
        <dbReference type="ARBA" id="ARBA00004496"/>
    </source>
</evidence>
<dbReference type="PROSITE" id="PS00041">
    <property type="entry name" value="HTH_ARAC_FAMILY_1"/>
    <property type="match status" value="1"/>
</dbReference>
<evidence type="ECO:0000256" key="2">
    <source>
        <dbReference type="ARBA" id="ARBA00022490"/>
    </source>
</evidence>
<evidence type="ECO:0000313" key="12">
    <source>
        <dbReference type="Proteomes" id="UP001527882"/>
    </source>
</evidence>
<dbReference type="InterPro" id="IPR001789">
    <property type="entry name" value="Sig_transdc_resp-reg_receiver"/>
</dbReference>
<dbReference type="SUPFAM" id="SSF46689">
    <property type="entry name" value="Homeodomain-like"/>
    <property type="match status" value="1"/>
</dbReference>
<name>A0ABT4Q3N4_9BACL</name>
<keyword evidence="6" id="KW-0238">DNA-binding</keyword>
<dbReference type="Pfam" id="PF00072">
    <property type="entry name" value="Response_reg"/>
    <property type="match status" value="1"/>
</dbReference>
<dbReference type="SMART" id="SM00448">
    <property type="entry name" value="REC"/>
    <property type="match status" value="1"/>
</dbReference>
<dbReference type="PANTHER" id="PTHR42713">
    <property type="entry name" value="HISTIDINE KINASE-RELATED"/>
    <property type="match status" value="1"/>
</dbReference>
<evidence type="ECO:0000313" key="11">
    <source>
        <dbReference type="EMBL" id="MCZ8511489.1"/>
    </source>
</evidence>
<dbReference type="CDD" id="cd17536">
    <property type="entry name" value="REC_YesN-like"/>
    <property type="match status" value="1"/>
</dbReference>
<dbReference type="RefSeq" id="WP_269879887.1">
    <property type="nucleotide sequence ID" value="NZ_JAQAGZ010000002.1"/>
</dbReference>
<evidence type="ECO:0000259" key="10">
    <source>
        <dbReference type="PROSITE" id="PS50110"/>
    </source>
</evidence>
<dbReference type="SMART" id="SM00342">
    <property type="entry name" value="HTH_ARAC"/>
    <property type="match status" value="1"/>
</dbReference>
<feature type="modified residue" description="4-aspartylphosphate" evidence="8">
    <location>
        <position position="55"/>
    </location>
</feature>
<keyword evidence="4" id="KW-0902">Two-component regulatory system</keyword>
<evidence type="ECO:0000256" key="7">
    <source>
        <dbReference type="ARBA" id="ARBA00023163"/>
    </source>
</evidence>
<dbReference type="EMBL" id="JAQAGZ010000002">
    <property type="protein sequence ID" value="MCZ8511489.1"/>
    <property type="molecule type" value="Genomic_DNA"/>
</dbReference>
<evidence type="ECO:0000256" key="3">
    <source>
        <dbReference type="ARBA" id="ARBA00022553"/>
    </source>
</evidence>
<keyword evidence="5" id="KW-0805">Transcription regulation</keyword>
<evidence type="ECO:0000256" key="8">
    <source>
        <dbReference type="PROSITE-ProRule" id="PRU00169"/>
    </source>
</evidence>
<evidence type="ECO:0000259" key="9">
    <source>
        <dbReference type="PROSITE" id="PS01124"/>
    </source>
</evidence>
<comment type="caution">
    <text evidence="11">The sequence shown here is derived from an EMBL/GenBank/DDBJ whole genome shotgun (WGS) entry which is preliminary data.</text>
</comment>
<dbReference type="InterPro" id="IPR011006">
    <property type="entry name" value="CheY-like_superfamily"/>
</dbReference>
<dbReference type="Pfam" id="PF12833">
    <property type="entry name" value="HTH_18"/>
    <property type="match status" value="1"/>
</dbReference>
<dbReference type="Proteomes" id="UP001527882">
    <property type="component" value="Unassembled WGS sequence"/>
</dbReference>
<evidence type="ECO:0000256" key="4">
    <source>
        <dbReference type="ARBA" id="ARBA00023012"/>
    </source>
</evidence>
<keyword evidence="3 8" id="KW-0597">Phosphoprotein</keyword>
<dbReference type="InterPro" id="IPR018060">
    <property type="entry name" value="HTH_AraC"/>
</dbReference>
<dbReference type="InterPro" id="IPR051552">
    <property type="entry name" value="HptR"/>
</dbReference>
<organism evidence="11 12">
    <name type="scientific">Paenibacillus gyeongsangnamensis</name>
    <dbReference type="NCBI Taxonomy" id="3388067"/>
    <lineage>
        <taxon>Bacteria</taxon>
        <taxon>Bacillati</taxon>
        <taxon>Bacillota</taxon>
        <taxon>Bacilli</taxon>
        <taxon>Bacillales</taxon>
        <taxon>Paenibacillaceae</taxon>
        <taxon>Paenibacillus</taxon>
    </lineage>
</organism>
<gene>
    <name evidence="11" type="ORF">O9H85_03370</name>
</gene>
<feature type="domain" description="HTH araC/xylS-type" evidence="9">
    <location>
        <begin position="404"/>
        <end position="502"/>
    </location>
</feature>
<dbReference type="PROSITE" id="PS50110">
    <property type="entry name" value="RESPONSE_REGULATORY"/>
    <property type="match status" value="1"/>
</dbReference>
<comment type="subcellular location">
    <subcellularLocation>
        <location evidence="1">Cytoplasm</location>
    </subcellularLocation>
</comment>
<keyword evidence="2" id="KW-0963">Cytoplasm</keyword>
<dbReference type="SUPFAM" id="SSF52172">
    <property type="entry name" value="CheY-like"/>
    <property type="match status" value="1"/>
</dbReference>
<dbReference type="InterPro" id="IPR009057">
    <property type="entry name" value="Homeodomain-like_sf"/>
</dbReference>
<keyword evidence="12" id="KW-1185">Reference proteome</keyword>
<dbReference type="PROSITE" id="PS01124">
    <property type="entry name" value="HTH_ARAC_FAMILY_2"/>
    <property type="match status" value="1"/>
</dbReference>
<accession>A0ABT4Q3N4</accession>